<dbReference type="EMBL" id="CP001014">
    <property type="protein sequence ID" value="ACB39611.1"/>
    <property type="molecule type" value="Genomic_DNA"/>
</dbReference>
<name>B1YCU8_PYRNV</name>
<dbReference type="KEGG" id="tne:Tneu_0672"/>
<gene>
    <name evidence="1" type="ordered locus">Tneu_0672</name>
</gene>
<keyword evidence="2" id="KW-1185">Reference proteome</keyword>
<reference evidence="1" key="1">
    <citation type="submission" date="2008-03" db="EMBL/GenBank/DDBJ databases">
        <title>Complete sequence of Thermoproteus neutrophilus V24Sta.</title>
        <authorList>
            <consortium name="US DOE Joint Genome Institute"/>
            <person name="Copeland A."/>
            <person name="Lucas S."/>
            <person name="Lapidus A."/>
            <person name="Glavina del Rio T."/>
            <person name="Dalin E."/>
            <person name="Tice H."/>
            <person name="Bruce D."/>
            <person name="Goodwin L."/>
            <person name="Pitluck S."/>
            <person name="Sims D."/>
            <person name="Brettin T."/>
            <person name="Detter J.C."/>
            <person name="Han C."/>
            <person name="Kuske C.R."/>
            <person name="Schmutz J."/>
            <person name="Larimer F."/>
            <person name="Land M."/>
            <person name="Hauser L."/>
            <person name="Kyrpides N."/>
            <person name="Mikhailova N."/>
            <person name="Biddle J.F."/>
            <person name="Zhang Z."/>
            <person name="Fitz-Gibbon S.T."/>
            <person name="Lowe T.M."/>
            <person name="Saltikov C."/>
            <person name="House C.H."/>
            <person name="Richardson P."/>
        </authorList>
    </citation>
    <scope>NUCLEOTIDE SEQUENCE [LARGE SCALE GENOMIC DNA]</scope>
    <source>
        <strain evidence="1">V24Sta</strain>
    </source>
</reference>
<proteinExistence type="predicted"/>
<dbReference type="STRING" id="444157.Tneu_0672"/>
<evidence type="ECO:0000313" key="2">
    <source>
        <dbReference type="Proteomes" id="UP000001694"/>
    </source>
</evidence>
<dbReference type="HOGENOM" id="CLU_1243092_0_0_2"/>
<accession>B1YCU8</accession>
<dbReference type="AlphaFoldDB" id="B1YCU8"/>
<evidence type="ECO:0000313" key="1">
    <source>
        <dbReference type="EMBL" id="ACB39611.1"/>
    </source>
</evidence>
<dbReference type="eggNOG" id="arCOG05522">
    <property type="taxonomic scope" value="Archaea"/>
</dbReference>
<protein>
    <submittedName>
        <fullName evidence="1">Uncharacterized protein</fullName>
    </submittedName>
</protein>
<dbReference type="Proteomes" id="UP000001694">
    <property type="component" value="Chromosome"/>
</dbReference>
<organism evidence="1 2">
    <name type="scientific">Pyrobaculum neutrophilum (strain DSM 2338 / JCM 9278 / NBRC 100436 / V24Sta)</name>
    <name type="common">Thermoproteus neutrophilus</name>
    <dbReference type="NCBI Taxonomy" id="444157"/>
    <lineage>
        <taxon>Archaea</taxon>
        <taxon>Thermoproteota</taxon>
        <taxon>Thermoprotei</taxon>
        <taxon>Thermoproteales</taxon>
        <taxon>Thermoproteaceae</taxon>
        <taxon>Pyrobaculum</taxon>
    </lineage>
</organism>
<sequence length="225" mass="25398">MAAALQRSITFPPIRIQKLDSYVIHVAKNAVSLKELREAGLEFGRGRGDITRFLERLGVVEVADGVVRLTGLGMRLVSLRELIGVSVYYALFYQRVPQFKLLMEVLRERSAVEREELYKLVNGKLSELSPTAWLNKVAFRTLLQLAEELGAVDRDGGSYRYLGDPVERAVATYYGRHGVKIGQSLYVPPDKVLTRECGREKPPQGLYEVDLRCTVWSLYSIFATT</sequence>
<dbReference type="OrthoDB" id="27387at2157"/>